<evidence type="ECO:0008006" key="5">
    <source>
        <dbReference type="Google" id="ProtNLM"/>
    </source>
</evidence>
<dbReference type="Pfam" id="PF07725">
    <property type="entry name" value="LRR_3"/>
    <property type="match status" value="1"/>
</dbReference>
<keyword evidence="4" id="KW-1185">Reference proteome</keyword>
<comment type="caution">
    <text evidence="3">The sequence shown here is derived from an EMBL/GenBank/DDBJ whole genome shotgun (WGS) entry which is preliminary data.</text>
</comment>
<evidence type="ECO:0000256" key="1">
    <source>
        <dbReference type="ARBA" id="ARBA00022614"/>
    </source>
</evidence>
<reference evidence="3" key="1">
    <citation type="submission" date="2022-02" db="EMBL/GenBank/DDBJ databases">
        <authorList>
            <person name="Henning P.M."/>
            <person name="McCubbin A.G."/>
            <person name="Shore J.S."/>
        </authorList>
    </citation>
    <scope>NUCLEOTIDE SEQUENCE</scope>
    <source>
        <strain evidence="3">F60SS</strain>
        <tissue evidence="3">Leaves</tissue>
    </source>
</reference>
<keyword evidence="1" id="KW-0433">Leucine-rich repeat</keyword>
<dbReference type="OrthoDB" id="1733683at2759"/>
<evidence type="ECO:0000313" key="4">
    <source>
        <dbReference type="Proteomes" id="UP001141552"/>
    </source>
</evidence>
<dbReference type="InterPro" id="IPR044974">
    <property type="entry name" value="Disease_R_plants"/>
</dbReference>
<feature type="non-terminal residue" evidence="3">
    <location>
        <position position="93"/>
    </location>
</feature>
<sequence>NLRLLRFYFKDADWYKKPSSKLHLPQRGHEYLPNTVRLLHWDLYPSASLPMNFSLENLVHLKMHHSSLTQLWEGANVHLVNLKVCVTLGSPRS</sequence>
<proteinExistence type="predicted"/>
<dbReference type="PANTHER" id="PTHR11017">
    <property type="entry name" value="LEUCINE-RICH REPEAT-CONTAINING PROTEIN"/>
    <property type="match status" value="1"/>
</dbReference>
<dbReference type="EMBL" id="JAKUCV010002823">
    <property type="protein sequence ID" value="KAJ4841302.1"/>
    <property type="molecule type" value="Genomic_DNA"/>
</dbReference>
<gene>
    <name evidence="3" type="ORF">Tsubulata_039657</name>
</gene>
<organism evidence="3 4">
    <name type="scientific">Turnera subulata</name>
    <dbReference type="NCBI Taxonomy" id="218843"/>
    <lineage>
        <taxon>Eukaryota</taxon>
        <taxon>Viridiplantae</taxon>
        <taxon>Streptophyta</taxon>
        <taxon>Embryophyta</taxon>
        <taxon>Tracheophyta</taxon>
        <taxon>Spermatophyta</taxon>
        <taxon>Magnoliopsida</taxon>
        <taxon>eudicotyledons</taxon>
        <taxon>Gunneridae</taxon>
        <taxon>Pentapetalae</taxon>
        <taxon>rosids</taxon>
        <taxon>fabids</taxon>
        <taxon>Malpighiales</taxon>
        <taxon>Passifloraceae</taxon>
        <taxon>Turnera</taxon>
    </lineage>
</organism>
<evidence type="ECO:0000313" key="3">
    <source>
        <dbReference type="EMBL" id="KAJ4841302.1"/>
    </source>
</evidence>
<dbReference type="GO" id="GO:0006952">
    <property type="term" value="P:defense response"/>
    <property type="evidence" value="ECO:0007669"/>
    <property type="project" value="InterPro"/>
</dbReference>
<dbReference type="Proteomes" id="UP001141552">
    <property type="component" value="Unassembled WGS sequence"/>
</dbReference>
<accession>A0A9Q0G146</accession>
<reference evidence="3" key="2">
    <citation type="journal article" date="2023" name="Plants (Basel)">
        <title>Annotation of the Turnera subulata (Passifloraceae) Draft Genome Reveals the S-Locus Evolved after the Divergence of Turneroideae from Passifloroideae in a Stepwise Manner.</title>
        <authorList>
            <person name="Henning P.M."/>
            <person name="Roalson E.H."/>
            <person name="Mir W."/>
            <person name="McCubbin A.G."/>
            <person name="Shore J.S."/>
        </authorList>
    </citation>
    <scope>NUCLEOTIDE SEQUENCE</scope>
    <source>
        <strain evidence="3">F60SS</strain>
    </source>
</reference>
<dbReference type="PANTHER" id="PTHR11017:SF479">
    <property type="entry name" value="DISEASE RESISTANCE PROTEIN (TIR-NBS-LRR CLASS) FAMILY"/>
    <property type="match status" value="1"/>
</dbReference>
<dbReference type="InterPro" id="IPR011713">
    <property type="entry name" value="Leu-rich_rpt_3"/>
</dbReference>
<dbReference type="AlphaFoldDB" id="A0A9Q0G146"/>
<name>A0A9Q0G146_9ROSI</name>
<protein>
    <recommendedName>
        <fullName evidence="5">Resistance protein</fullName>
    </recommendedName>
</protein>
<keyword evidence="2" id="KW-0677">Repeat</keyword>
<evidence type="ECO:0000256" key="2">
    <source>
        <dbReference type="ARBA" id="ARBA00022737"/>
    </source>
</evidence>